<dbReference type="Ensembl" id="ENSCCRT00020008650.1">
    <property type="protein sequence ID" value="ENSCCRP00020007725.1"/>
    <property type="gene ID" value="ENSCCRG00020004154.1"/>
</dbReference>
<dbReference type="InterPro" id="IPR011990">
    <property type="entry name" value="TPR-like_helical_dom_sf"/>
</dbReference>
<keyword evidence="4" id="KW-0802">TPR repeat</keyword>
<evidence type="ECO:0000256" key="1">
    <source>
        <dbReference type="ARBA" id="ARBA00004496"/>
    </source>
</evidence>
<dbReference type="FunFam" id="1.25.40.10:FF:000020">
    <property type="entry name" value="Stress-induced phosphoprotein 1"/>
    <property type="match status" value="1"/>
</dbReference>
<evidence type="ECO:0000256" key="3">
    <source>
        <dbReference type="ARBA" id="ARBA00022737"/>
    </source>
</evidence>
<dbReference type="GO" id="GO:0051879">
    <property type="term" value="F:Hsp90 protein binding"/>
    <property type="evidence" value="ECO:0007669"/>
    <property type="project" value="TreeGrafter"/>
</dbReference>
<evidence type="ECO:0008006" key="7">
    <source>
        <dbReference type="Google" id="ProtNLM"/>
    </source>
</evidence>
<protein>
    <recommendedName>
        <fullName evidence="7">Stress-induced-phosphoprotein 1</fullName>
    </recommendedName>
</protein>
<accession>A0A8C2CE86</accession>
<dbReference type="PANTHER" id="PTHR22904">
    <property type="entry name" value="TPR REPEAT CONTAINING PROTEIN"/>
    <property type="match status" value="1"/>
</dbReference>
<evidence type="ECO:0000256" key="2">
    <source>
        <dbReference type="ARBA" id="ARBA00022490"/>
    </source>
</evidence>
<dbReference type="SMART" id="SM00028">
    <property type="entry name" value="TPR"/>
    <property type="match status" value="3"/>
</dbReference>
<dbReference type="GO" id="GO:0005737">
    <property type="term" value="C:cytoplasm"/>
    <property type="evidence" value="ECO:0007669"/>
    <property type="project" value="UniProtKB-SubCell"/>
</dbReference>
<reference evidence="5" key="1">
    <citation type="submission" date="2025-08" db="UniProtKB">
        <authorList>
            <consortium name="Ensembl"/>
        </authorList>
    </citation>
    <scope>IDENTIFICATION</scope>
</reference>
<dbReference type="Pfam" id="PF13432">
    <property type="entry name" value="TPR_16"/>
    <property type="match status" value="1"/>
</dbReference>
<dbReference type="PANTHER" id="PTHR22904:SF523">
    <property type="entry name" value="STRESS-INDUCED-PHOSPHOPROTEIN 1"/>
    <property type="match status" value="1"/>
</dbReference>
<keyword evidence="3" id="KW-0677">Repeat</keyword>
<keyword evidence="2" id="KW-0963">Cytoplasm</keyword>
<comment type="subcellular location">
    <subcellularLocation>
        <location evidence="1">Cytoplasm</location>
    </subcellularLocation>
</comment>
<evidence type="ECO:0000256" key="4">
    <source>
        <dbReference type="ARBA" id="ARBA00022803"/>
    </source>
</evidence>
<dbReference type="Proteomes" id="UP000694701">
    <property type="component" value="Unplaced"/>
</dbReference>
<dbReference type="InterPro" id="IPR019734">
    <property type="entry name" value="TPR_rpt"/>
</dbReference>
<dbReference type="SUPFAM" id="SSF48452">
    <property type="entry name" value="TPR-like"/>
    <property type="match status" value="1"/>
</dbReference>
<evidence type="ECO:0000313" key="5">
    <source>
        <dbReference type="Ensembl" id="ENSCCRP00020007725.1"/>
    </source>
</evidence>
<organism evidence="5 6">
    <name type="scientific">Cyprinus carpio</name>
    <name type="common">Common carp</name>
    <dbReference type="NCBI Taxonomy" id="7962"/>
    <lineage>
        <taxon>Eukaryota</taxon>
        <taxon>Metazoa</taxon>
        <taxon>Chordata</taxon>
        <taxon>Craniata</taxon>
        <taxon>Vertebrata</taxon>
        <taxon>Euteleostomi</taxon>
        <taxon>Actinopterygii</taxon>
        <taxon>Neopterygii</taxon>
        <taxon>Teleostei</taxon>
        <taxon>Ostariophysi</taxon>
        <taxon>Cypriniformes</taxon>
        <taxon>Cyprinidae</taxon>
        <taxon>Cyprininae</taxon>
        <taxon>Cyprinus</taxon>
    </lineage>
</organism>
<evidence type="ECO:0000313" key="6">
    <source>
        <dbReference type="Proteomes" id="UP000694701"/>
    </source>
</evidence>
<name>A0A8C2CE86_CYPCA</name>
<proteinExistence type="predicted"/>
<sequence length="177" mass="19785">MHTNELLRETEHAGNVDEAVRCYTEALTLDPSNHVLFSNRSAAYAKKGDYDNALKDACQTIKIKPDWGKGYSRKAAALEFLGRLEDAKATYQEGIRQEPSNQQLKEGLQNIEARLAGKQCLLLLQHPVCDETNSGRRLIHATTPSAGLQTATININLRVTFLLRSPLATTRRKLLRI</sequence>
<dbReference type="AlphaFoldDB" id="A0A8C2CE86"/>
<dbReference type="Pfam" id="PF13181">
    <property type="entry name" value="TPR_8"/>
    <property type="match status" value="1"/>
</dbReference>
<dbReference type="Gene3D" id="1.25.40.10">
    <property type="entry name" value="Tetratricopeptide repeat domain"/>
    <property type="match status" value="1"/>
</dbReference>